<reference evidence="9 10" key="1">
    <citation type="submission" date="2020-06" db="EMBL/GenBank/DDBJ databases">
        <title>Acidovorax antarctica sp. nov., isolated from Corinth ice sheet soil, Antarctic Fields Peninsula.</title>
        <authorList>
            <person name="Xu Q."/>
            <person name="Peng F."/>
        </authorList>
    </citation>
    <scope>NUCLEOTIDE SEQUENCE [LARGE SCALE GENOMIC DNA]</scope>
    <source>
        <strain evidence="9 10">16-35-5</strain>
    </source>
</reference>
<dbReference type="SMART" id="SM00382">
    <property type="entry name" value="AAA"/>
    <property type="match status" value="1"/>
</dbReference>
<dbReference type="PANTHER" id="PTHR42794:SF1">
    <property type="entry name" value="HEMIN IMPORT ATP-BINDING PROTEIN HMUV"/>
    <property type="match status" value="1"/>
</dbReference>
<name>A0A6N1X2P7_9BURK</name>
<dbReference type="PROSITE" id="PS50893">
    <property type="entry name" value="ABC_TRANSPORTER_2"/>
    <property type="match status" value="1"/>
</dbReference>
<evidence type="ECO:0000256" key="6">
    <source>
        <dbReference type="ARBA" id="ARBA00022967"/>
    </source>
</evidence>
<dbReference type="AlphaFoldDB" id="A0A6N1X2P7"/>
<dbReference type="GO" id="GO:0016887">
    <property type="term" value="F:ATP hydrolysis activity"/>
    <property type="evidence" value="ECO:0007669"/>
    <property type="project" value="InterPro"/>
</dbReference>
<evidence type="ECO:0000256" key="1">
    <source>
        <dbReference type="ARBA" id="ARBA00005417"/>
    </source>
</evidence>
<comment type="function">
    <text evidence="7">Part of the ABC transporter complex HmuTUV involved in hemin import. Responsible for energy coupling to the transport system.</text>
</comment>
<proteinExistence type="inferred from homology"/>
<dbReference type="InterPro" id="IPR003593">
    <property type="entry name" value="AAA+_ATPase"/>
</dbReference>
<accession>A0A6N1X2P7</accession>
<dbReference type="KEGG" id="aant:HUK68_12190"/>
<evidence type="ECO:0000256" key="5">
    <source>
        <dbReference type="ARBA" id="ARBA00022840"/>
    </source>
</evidence>
<dbReference type="SUPFAM" id="SSF52540">
    <property type="entry name" value="P-loop containing nucleoside triphosphate hydrolases"/>
    <property type="match status" value="1"/>
</dbReference>
<gene>
    <name evidence="9" type="ORF">HUK68_12190</name>
</gene>
<dbReference type="GO" id="GO:0005524">
    <property type="term" value="F:ATP binding"/>
    <property type="evidence" value="ECO:0007669"/>
    <property type="project" value="UniProtKB-KW"/>
</dbReference>
<keyword evidence="3" id="KW-1003">Cell membrane</keyword>
<evidence type="ECO:0000313" key="9">
    <source>
        <dbReference type="EMBL" id="QKV53587.1"/>
    </source>
</evidence>
<dbReference type="EMBL" id="CP054840">
    <property type="protein sequence ID" value="QKV53587.1"/>
    <property type="molecule type" value="Genomic_DNA"/>
</dbReference>
<protein>
    <submittedName>
        <fullName evidence="9">ABC transporter ATP-binding protein</fullName>
    </submittedName>
</protein>
<dbReference type="PANTHER" id="PTHR42794">
    <property type="entry name" value="HEMIN IMPORT ATP-BINDING PROTEIN HMUV"/>
    <property type="match status" value="1"/>
</dbReference>
<keyword evidence="6" id="KW-1278">Translocase</keyword>
<dbReference type="Gene3D" id="3.40.50.300">
    <property type="entry name" value="P-loop containing nucleotide triphosphate hydrolases"/>
    <property type="match status" value="1"/>
</dbReference>
<evidence type="ECO:0000313" key="10">
    <source>
        <dbReference type="Proteomes" id="UP000509579"/>
    </source>
</evidence>
<dbReference type="FunFam" id="3.40.50.300:FF:000134">
    <property type="entry name" value="Iron-enterobactin ABC transporter ATP-binding protein"/>
    <property type="match status" value="1"/>
</dbReference>
<keyword evidence="3" id="KW-0472">Membrane</keyword>
<dbReference type="PROSITE" id="PS00211">
    <property type="entry name" value="ABC_TRANSPORTER_1"/>
    <property type="match status" value="1"/>
</dbReference>
<keyword evidence="10" id="KW-1185">Reference proteome</keyword>
<evidence type="ECO:0000259" key="8">
    <source>
        <dbReference type="PROSITE" id="PS50893"/>
    </source>
</evidence>
<evidence type="ECO:0000256" key="7">
    <source>
        <dbReference type="ARBA" id="ARBA00037066"/>
    </source>
</evidence>
<dbReference type="Pfam" id="PF00005">
    <property type="entry name" value="ABC_tran"/>
    <property type="match status" value="1"/>
</dbReference>
<comment type="similarity">
    <text evidence="1">Belongs to the ABC transporter superfamily.</text>
</comment>
<feature type="domain" description="ABC transporter" evidence="8">
    <location>
        <begin position="12"/>
        <end position="245"/>
    </location>
</feature>
<keyword evidence="2" id="KW-0813">Transport</keyword>
<dbReference type="Proteomes" id="UP000509579">
    <property type="component" value="Chromosome"/>
</dbReference>
<dbReference type="InterPro" id="IPR003439">
    <property type="entry name" value="ABC_transporter-like_ATP-bd"/>
</dbReference>
<keyword evidence="5 9" id="KW-0067">ATP-binding</keyword>
<dbReference type="RefSeq" id="WP_175504393.1">
    <property type="nucleotide sequence ID" value="NZ_CP054840.1"/>
</dbReference>
<evidence type="ECO:0000256" key="2">
    <source>
        <dbReference type="ARBA" id="ARBA00022448"/>
    </source>
</evidence>
<sequence>MSTLQAGGAWALQTQGLSVSLGGRPVLHDLTLRLATGRWTSIVGPNGAGKSTLLRALAGMGEARGQVLLQGRALAHWPGRERARTLAWLGQNQAAPTEMSVYDVAMLGRLPHQSWLAAPSAHDHAAVEQALRRTQAWDWRARSLGQLSGGERQRVLLARALAVQAPVLLMDEPLANLDPPHQTDWLHCMRELVARGTTVVSVLHEISMALQSQDLLVLAQGRVLHHGRSADAASHAALEQVFDHRIQVRAIDDQWVALPRLAPRAHPS</sequence>
<dbReference type="InterPro" id="IPR017871">
    <property type="entry name" value="ABC_transporter-like_CS"/>
</dbReference>
<dbReference type="InterPro" id="IPR027417">
    <property type="entry name" value="P-loop_NTPase"/>
</dbReference>
<keyword evidence="4" id="KW-0547">Nucleotide-binding</keyword>
<organism evidence="9 10">
    <name type="scientific">Comamonas antarctica</name>
    <dbReference type="NCBI Taxonomy" id="2743470"/>
    <lineage>
        <taxon>Bacteria</taxon>
        <taxon>Pseudomonadati</taxon>
        <taxon>Pseudomonadota</taxon>
        <taxon>Betaproteobacteria</taxon>
        <taxon>Burkholderiales</taxon>
        <taxon>Comamonadaceae</taxon>
        <taxon>Comamonas</taxon>
    </lineage>
</organism>
<evidence type="ECO:0000256" key="4">
    <source>
        <dbReference type="ARBA" id="ARBA00022741"/>
    </source>
</evidence>
<evidence type="ECO:0000256" key="3">
    <source>
        <dbReference type="ARBA" id="ARBA00022475"/>
    </source>
</evidence>